<dbReference type="OMA" id="WVGFNIF"/>
<evidence type="ECO:0000256" key="3">
    <source>
        <dbReference type="ARBA" id="ARBA00022692"/>
    </source>
</evidence>
<feature type="transmembrane region" description="Helical" evidence="8">
    <location>
        <begin position="127"/>
        <end position="144"/>
    </location>
</feature>
<dbReference type="AlphaFoldDB" id="A4S5C8"/>
<dbReference type="RefSeq" id="XP_001420585.1">
    <property type="nucleotide sequence ID" value="XM_001420548.1"/>
</dbReference>
<evidence type="ECO:0000313" key="10">
    <source>
        <dbReference type="Proteomes" id="UP000001568"/>
    </source>
</evidence>
<evidence type="ECO:0000256" key="2">
    <source>
        <dbReference type="ARBA" id="ARBA00022531"/>
    </source>
</evidence>
<feature type="transmembrane region" description="Helical" evidence="8">
    <location>
        <begin position="308"/>
        <end position="326"/>
    </location>
</feature>
<keyword evidence="7" id="KW-0604">Photosystem II</keyword>
<keyword evidence="6 8" id="KW-0472">Membrane</keyword>
<keyword evidence="5" id="KW-0793">Thylakoid</keyword>
<dbReference type="PANTHER" id="PTHR34790:SF1">
    <property type="entry name" value="PHOTOSYSTEM II CORE COMPLEX PROTEINS PSBY, CHLOROPLASTIC"/>
    <property type="match status" value="1"/>
</dbReference>
<comment type="subcellular location">
    <subcellularLocation>
        <location evidence="1">Membrane</location>
    </subcellularLocation>
</comment>
<keyword evidence="2" id="KW-0602">Photosynthesis</keyword>
<evidence type="ECO:0000256" key="8">
    <source>
        <dbReference type="SAM" id="Phobius"/>
    </source>
</evidence>
<dbReference type="KEGG" id="olu:OSTLU_26717"/>
<dbReference type="HOGENOM" id="CLU_661206_0_0_1"/>
<sequence length="416" mass="43330">MLTLTRTQITLPARAPARARRTARTAQSARVIARARTSAVVEDEFATDDDVVRRGQTAAMATAASMFFADRADAAQELMQTALDGRPLIFLAVFGPVLGWVAYNILSPGLRQLENMQAVNAKSSKKRAAGALAGGLTASALMGMPEASDAAQNVADLAGIDGRIAIFFVFAPVLGWVAYNILGPGLRQFEDMQKAAAKKKGVLAGAGLSAAALMGMPEASDAAEQLGELAGIDGRIAIFFVFAPVLGWVAYNILGPGLRQFEDMQKAAAKKKGVLAGAGLSAAALMGMPEASDAAQEIGTLAGIDGRIAIFFVFAPVLGWVAYNILGPGLRQFEDMQKAAAKKKGVLAGAGLSAAALMGMPEASDAAEQLGELAGIDGRIAIFFVFAPVLGWVAYNILGPGLRQFEDMQKAAAKKK</sequence>
<proteinExistence type="predicted"/>
<evidence type="ECO:0000313" key="9">
    <source>
        <dbReference type="EMBL" id="ABO98878.1"/>
    </source>
</evidence>
<organism evidence="9 10">
    <name type="scientific">Ostreococcus lucimarinus (strain CCE9901)</name>
    <dbReference type="NCBI Taxonomy" id="436017"/>
    <lineage>
        <taxon>Eukaryota</taxon>
        <taxon>Viridiplantae</taxon>
        <taxon>Chlorophyta</taxon>
        <taxon>Mamiellophyceae</taxon>
        <taxon>Mamiellales</taxon>
        <taxon>Bathycoccaceae</taxon>
        <taxon>Ostreococcus</taxon>
    </lineage>
</organism>
<evidence type="ECO:0000256" key="6">
    <source>
        <dbReference type="ARBA" id="ARBA00023136"/>
    </source>
</evidence>
<gene>
    <name evidence="9" type="primary">psbY</name>
    <name evidence="9" type="ORF">OSTLU_26717</name>
</gene>
<evidence type="ECO:0000256" key="5">
    <source>
        <dbReference type="ARBA" id="ARBA00023078"/>
    </source>
</evidence>
<dbReference type="eggNOG" id="ENOG502QVGR">
    <property type="taxonomic scope" value="Eukaryota"/>
</dbReference>
<evidence type="ECO:0000256" key="1">
    <source>
        <dbReference type="ARBA" id="ARBA00004370"/>
    </source>
</evidence>
<feature type="transmembrane region" description="Helical" evidence="8">
    <location>
        <begin position="232"/>
        <end position="251"/>
    </location>
</feature>
<dbReference type="GO" id="GO:0045454">
    <property type="term" value="P:cell redox homeostasis"/>
    <property type="evidence" value="ECO:0007669"/>
    <property type="project" value="TreeGrafter"/>
</dbReference>
<dbReference type="Proteomes" id="UP000001568">
    <property type="component" value="Chromosome 12"/>
</dbReference>
<dbReference type="STRING" id="436017.A4S5C8"/>
<dbReference type="InterPro" id="IPR038760">
    <property type="entry name" value="PsbY_plant"/>
</dbReference>
<accession>A4S5C8</accession>
<dbReference type="PANTHER" id="PTHR34790">
    <property type="entry name" value="PHOTOSYSTEM II CORE COMPLEX PROTEINS PSBY, CHLOROPLASTIC"/>
    <property type="match status" value="1"/>
</dbReference>
<feature type="transmembrane region" description="Helical" evidence="8">
    <location>
        <begin position="88"/>
        <end position="106"/>
    </location>
</feature>
<evidence type="ECO:0000256" key="4">
    <source>
        <dbReference type="ARBA" id="ARBA00022989"/>
    </source>
</evidence>
<feature type="transmembrane region" description="Helical" evidence="8">
    <location>
        <begin position="202"/>
        <end position="220"/>
    </location>
</feature>
<dbReference type="InterPro" id="IPR009388">
    <property type="entry name" value="PSII_PsbY"/>
</dbReference>
<dbReference type="GO" id="GO:0009534">
    <property type="term" value="C:chloroplast thylakoid"/>
    <property type="evidence" value="ECO:0007669"/>
    <property type="project" value="TreeGrafter"/>
</dbReference>
<feature type="transmembrane region" description="Helical" evidence="8">
    <location>
        <begin position="164"/>
        <end position="182"/>
    </location>
</feature>
<protein>
    <submittedName>
        <fullName evidence="9">Possible psbY, PSII-Y, photosystem II polypeptide</fullName>
    </submittedName>
</protein>
<dbReference type="Gramene" id="ABO98878">
    <property type="protein sequence ID" value="ABO98878"/>
    <property type="gene ID" value="OSTLU_26717"/>
</dbReference>
<feature type="transmembrane region" description="Helical" evidence="8">
    <location>
        <begin position="376"/>
        <end position="398"/>
    </location>
</feature>
<keyword evidence="10" id="KW-1185">Reference proteome</keyword>
<keyword evidence="3 8" id="KW-0812">Transmembrane</keyword>
<dbReference type="GeneID" id="5004850"/>
<evidence type="ECO:0000256" key="7">
    <source>
        <dbReference type="ARBA" id="ARBA00023276"/>
    </source>
</evidence>
<dbReference type="GO" id="GO:0030145">
    <property type="term" value="F:manganese ion binding"/>
    <property type="evidence" value="ECO:0007669"/>
    <property type="project" value="InterPro"/>
</dbReference>
<keyword evidence="4 8" id="KW-1133">Transmembrane helix</keyword>
<reference evidence="9 10" key="1">
    <citation type="journal article" date="2007" name="Proc. Natl. Acad. Sci. U.S.A.">
        <title>The tiny eukaryote Ostreococcus provides genomic insights into the paradox of plankton speciation.</title>
        <authorList>
            <person name="Palenik B."/>
            <person name="Grimwood J."/>
            <person name="Aerts A."/>
            <person name="Rouze P."/>
            <person name="Salamov A."/>
            <person name="Putnam N."/>
            <person name="Dupont C."/>
            <person name="Jorgensen R."/>
            <person name="Derelle E."/>
            <person name="Rombauts S."/>
            <person name="Zhou K."/>
            <person name="Otillar R."/>
            <person name="Merchant S.S."/>
            <person name="Podell S."/>
            <person name="Gaasterland T."/>
            <person name="Napoli C."/>
            <person name="Gendler K."/>
            <person name="Manuell A."/>
            <person name="Tai V."/>
            <person name="Vallon O."/>
            <person name="Piganeau G."/>
            <person name="Jancek S."/>
            <person name="Heijde M."/>
            <person name="Jabbari K."/>
            <person name="Bowler C."/>
            <person name="Lohr M."/>
            <person name="Robbens S."/>
            <person name="Werner G."/>
            <person name="Dubchak I."/>
            <person name="Pazour G.J."/>
            <person name="Ren Q."/>
            <person name="Paulsen I."/>
            <person name="Delwiche C."/>
            <person name="Schmutz J."/>
            <person name="Rokhsar D."/>
            <person name="Van de Peer Y."/>
            <person name="Moreau H."/>
            <person name="Grigoriev I.V."/>
        </authorList>
    </citation>
    <scope>NUCLEOTIDE SEQUENCE [LARGE SCALE GENOMIC DNA]</scope>
    <source>
        <strain evidence="9 10">CCE9901</strain>
    </source>
</reference>
<dbReference type="GO" id="GO:0009523">
    <property type="term" value="C:photosystem II"/>
    <property type="evidence" value="ECO:0007669"/>
    <property type="project" value="UniProtKB-KW"/>
</dbReference>
<dbReference type="Pfam" id="PF06298">
    <property type="entry name" value="PsbY"/>
    <property type="match status" value="5"/>
</dbReference>
<dbReference type="OrthoDB" id="2016024at2759"/>
<name>A4S5C8_OSTLU</name>
<dbReference type="EMBL" id="CP000592">
    <property type="protein sequence ID" value="ABO98878.1"/>
    <property type="molecule type" value="Genomic_DNA"/>
</dbReference>
<dbReference type="GO" id="GO:0015979">
    <property type="term" value="P:photosynthesis"/>
    <property type="evidence" value="ECO:0007669"/>
    <property type="project" value="UniProtKB-KW"/>
</dbReference>